<proteinExistence type="predicted"/>
<gene>
    <name evidence="1" type="ORF">NCTC13043_02626</name>
</gene>
<dbReference type="Proteomes" id="UP000254235">
    <property type="component" value="Unassembled WGS sequence"/>
</dbReference>
<accession>A0A379GAY2</accession>
<evidence type="ECO:0000313" key="2">
    <source>
        <dbReference type="Proteomes" id="UP000254235"/>
    </source>
</evidence>
<reference evidence="1 2" key="1">
    <citation type="submission" date="2018-06" db="EMBL/GenBank/DDBJ databases">
        <authorList>
            <consortium name="Pathogen Informatics"/>
            <person name="Doyle S."/>
        </authorList>
    </citation>
    <scope>NUCLEOTIDE SEQUENCE [LARGE SCALE GENOMIC DNA]</scope>
    <source>
        <strain evidence="1 2">NCTC13043</strain>
    </source>
</reference>
<dbReference type="AlphaFoldDB" id="A0A379GAY2"/>
<sequence length="33" mass="3672">MITIFLITAFKLLAVLSQIATIYVAIKVFRGES</sequence>
<name>A0A379GAY2_9BACT</name>
<evidence type="ECO:0000313" key="1">
    <source>
        <dbReference type="EMBL" id="SUC38125.1"/>
    </source>
</evidence>
<dbReference type="EMBL" id="UGTP01000006">
    <property type="protein sequence ID" value="SUC38125.1"/>
    <property type="molecule type" value="Genomic_DNA"/>
</dbReference>
<organism evidence="1 2">
    <name type="scientific">Prevotella pallens</name>
    <dbReference type="NCBI Taxonomy" id="60133"/>
    <lineage>
        <taxon>Bacteria</taxon>
        <taxon>Pseudomonadati</taxon>
        <taxon>Bacteroidota</taxon>
        <taxon>Bacteroidia</taxon>
        <taxon>Bacteroidales</taxon>
        <taxon>Prevotellaceae</taxon>
        <taxon>Prevotella</taxon>
    </lineage>
</organism>
<protein>
    <submittedName>
        <fullName evidence="1">Uncharacterized protein</fullName>
    </submittedName>
</protein>